<dbReference type="Proteomes" id="UP001364617">
    <property type="component" value="Unassembled WGS sequence"/>
</dbReference>
<reference evidence="1 2" key="1">
    <citation type="submission" date="2024-02" db="EMBL/GenBank/DDBJ databases">
        <title>Chromosome-level genome assembly of the Eurasian Minnow (Phoxinus phoxinus).</title>
        <authorList>
            <person name="Oriowo T.O."/>
            <person name="Martin S."/>
            <person name="Stange M."/>
            <person name="Chrysostomakis Y."/>
            <person name="Brown T."/>
            <person name="Winkler S."/>
            <person name="Kukowka S."/>
            <person name="Myers E.W."/>
            <person name="Bohne A."/>
        </authorList>
    </citation>
    <scope>NUCLEOTIDE SEQUENCE [LARGE SCALE GENOMIC DNA]</scope>
    <source>
        <strain evidence="1">ZFMK-TIS-60720</strain>
        <tissue evidence="1">Whole Organism</tissue>
    </source>
</reference>
<dbReference type="EMBL" id="JAYKXH010000010">
    <property type="protein sequence ID" value="KAK7154741.1"/>
    <property type="molecule type" value="Genomic_DNA"/>
</dbReference>
<protein>
    <submittedName>
        <fullName evidence="1">Uncharacterized protein</fullName>
    </submittedName>
</protein>
<comment type="caution">
    <text evidence="1">The sequence shown here is derived from an EMBL/GenBank/DDBJ whole genome shotgun (WGS) entry which is preliminary data.</text>
</comment>
<proteinExistence type="predicted"/>
<gene>
    <name evidence="1" type="ORF">R3I93_009633</name>
</gene>
<dbReference type="AlphaFoldDB" id="A0AAN9D4C3"/>
<keyword evidence="2" id="KW-1185">Reference proteome</keyword>
<accession>A0AAN9D4C3</accession>
<name>A0AAN9D4C3_9TELE</name>
<organism evidence="1 2">
    <name type="scientific">Phoxinus phoxinus</name>
    <name type="common">Eurasian minnow</name>
    <dbReference type="NCBI Taxonomy" id="58324"/>
    <lineage>
        <taxon>Eukaryota</taxon>
        <taxon>Metazoa</taxon>
        <taxon>Chordata</taxon>
        <taxon>Craniata</taxon>
        <taxon>Vertebrata</taxon>
        <taxon>Euteleostomi</taxon>
        <taxon>Actinopterygii</taxon>
        <taxon>Neopterygii</taxon>
        <taxon>Teleostei</taxon>
        <taxon>Ostariophysi</taxon>
        <taxon>Cypriniformes</taxon>
        <taxon>Leuciscidae</taxon>
        <taxon>Phoxininae</taxon>
        <taxon>Phoxinus</taxon>
    </lineage>
</organism>
<sequence>MDSLHVPITSEAYFRRNRSIDVNRDFRKDILRRITGDSEENKKETAEAAEHTLLEDKPNFDMVLNKLGGNFGVPTLDVGLYIYKRYLEHLELNMEFQRLALE</sequence>
<evidence type="ECO:0000313" key="1">
    <source>
        <dbReference type="EMBL" id="KAK7154741.1"/>
    </source>
</evidence>
<evidence type="ECO:0000313" key="2">
    <source>
        <dbReference type="Proteomes" id="UP001364617"/>
    </source>
</evidence>